<keyword evidence="2" id="KW-1133">Transmembrane helix</keyword>
<reference evidence="3" key="1">
    <citation type="submission" date="2023-11" db="EMBL/GenBank/DDBJ databases">
        <title>Genome assemblies of two species of porcelain crab, Petrolisthes cinctipes and Petrolisthes manimaculis (Anomura: Porcellanidae).</title>
        <authorList>
            <person name="Angst P."/>
        </authorList>
    </citation>
    <scope>NUCLEOTIDE SEQUENCE</scope>
    <source>
        <strain evidence="3">PB745_02</strain>
        <tissue evidence="3">Gill</tissue>
    </source>
</reference>
<dbReference type="Pfam" id="PF07690">
    <property type="entry name" value="MFS_1"/>
    <property type="match status" value="1"/>
</dbReference>
<dbReference type="PANTHER" id="PTHR11360:SF229">
    <property type="entry name" value="AGAP007601-PA"/>
    <property type="match status" value="1"/>
</dbReference>
<feature type="region of interest" description="Disordered" evidence="1">
    <location>
        <begin position="1"/>
        <end position="175"/>
    </location>
</feature>
<dbReference type="InterPro" id="IPR050327">
    <property type="entry name" value="Proton-linked_MCT"/>
</dbReference>
<accession>A0AAE1PP44</accession>
<organism evidence="3 4">
    <name type="scientific">Petrolisthes manimaculis</name>
    <dbReference type="NCBI Taxonomy" id="1843537"/>
    <lineage>
        <taxon>Eukaryota</taxon>
        <taxon>Metazoa</taxon>
        <taxon>Ecdysozoa</taxon>
        <taxon>Arthropoda</taxon>
        <taxon>Crustacea</taxon>
        <taxon>Multicrustacea</taxon>
        <taxon>Malacostraca</taxon>
        <taxon>Eumalacostraca</taxon>
        <taxon>Eucarida</taxon>
        <taxon>Decapoda</taxon>
        <taxon>Pleocyemata</taxon>
        <taxon>Anomura</taxon>
        <taxon>Galatheoidea</taxon>
        <taxon>Porcellanidae</taxon>
        <taxon>Petrolisthes</taxon>
    </lineage>
</organism>
<keyword evidence="2" id="KW-0812">Transmembrane</keyword>
<evidence type="ECO:0000313" key="3">
    <source>
        <dbReference type="EMBL" id="KAK4311938.1"/>
    </source>
</evidence>
<feature type="transmembrane region" description="Helical" evidence="2">
    <location>
        <begin position="191"/>
        <end position="211"/>
    </location>
</feature>
<evidence type="ECO:0000256" key="2">
    <source>
        <dbReference type="SAM" id="Phobius"/>
    </source>
</evidence>
<feature type="transmembrane region" description="Helical" evidence="2">
    <location>
        <begin position="557"/>
        <end position="577"/>
    </location>
</feature>
<dbReference type="InterPro" id="IPR036259">
    <property type="entry name" value="MFS_trans_sf"/>
</dbReference>
<keyword evidence="2" id="KW-0472">Membrane</keyword>
<evidence type="ECO:0000313" key="4">
    <source>
        <dbReference type="Proteomes" id="UP001292094"/>
    </source>
</evidence>
<dbReference type="PANTHER" id="PTHR11360">
    <property type="entry name" value="MONOCARBOXYLATE TRANSPORTER"/>
    <property type="match status" value="1"/>
</dbReference>
<dbReference type="SUPFAM" id="SSF103473">
    <property type="entry name" value="MFS general substrate transporter"/>
    <property type="match status" value="1"/>
</dbReference>
<dbReference type="EMBL" id="JAWZYT010001462">
    <property type="protein sequence ID" value="KAK4311938.1"/>
    <property type="molecule type" value="Genomic_DNA"/>
</dbReference>
<feature type="transmembrane region" description="Helical" evidence="2">
    <location>
        <begin position="589"/>
        <end position="613"/>
    </location>
</feature>
<gene>
    <name evidence="3" type="ORF">Pmani_016604</name>
</gene>
<sequence>MCNRDEIMGRDEGEDTDRSSGEDTDRSRGEDTDRGRGEDTERDRSKDTERGRGEDTDRSRGEDTDRSRGEDTDRSRGEDRDRGRSEDTDKDRSKDTDKDMSKDTDKDRSIDMGTNSRDKENGIKDKKDSTSEDKCSTGEDKDSRSERRGSQREHMDQQKNTAAVTSRLTTTEEVNNNDHEGRVVVEDGWDWVVIFAAFMIDLLTGTAKHSFGVIYSRYFLKLGTSATQVSLIYNLAYVLSGFTAFLVGPVLPESMLRRVTFLSGLFYSLGIIASAFATSALGIFFCFTIVSGVTIMLLSVTSFAVVTKYFNNQSTAAALSFVTSGYGVGQFLMPLIITRLHMEYGFQGSTLITGAIMLNLCVCAMLLHPVEWHIKKPQLVSLTRHDGSNPQNYGKQPSADHQTTPVESQIQNRITELALSHLRLLKSPTTFVVCVVLSLNLFALINVGPTVPFAMMADGFKLEEAATCMSLAGICNLMSKLGLSLLTYSPPGTNNILPVYIVGSLISAVSLVVFGQVSSLGWRAVSLGLSGCGGAMVVGLPTLLVEQLLGPQMVLPVLTTVHFVSAIVIGFMGFVLGEAHDLSGNYSSCFWLLGATLFMGVFLWVFLPIAAAFKRKRKGVLPPK</sequence>
<feature type="compositionally biased region" description="Polar residues" evidence="1">
    <location>
        <begin position="158"/>
        <end position="174"/>
    </location>
</feature>
<dbReference type="Proteomes" id="UP001292094">
    <property type="component" value="Unassembled WGS sequence"/>
</dbReference>
<feature type="transmembrane region" description="Helical" evidence="2">
    <location>
        <begin position="231"/>
        <end position="252"/>
    </location>
</feature>
<protein>
    <submittedName>
        <fullName evidence="3">Uncharacterized protein</fullName>
    </submittedName>
</protein>
<name>A0AAE1PP44_9EUCA</name>
<feature type="transmembrane region" description="Helical" evidence="2">
    <location>
        <begin position="495"/>
        <end position="514"/>
    </location>
</feature>
<dbReference type="AlphaFoldDB" id="A0AAE1PP44"/>
<feature type="transmembrane region" description="Helical" evidence="2">
    <location>
        <begin position="430"/>
        <end position="449"/>
    </location>
</feature>
<evidence type="ECO:0000256" key="1">
    <source>
        <dbReference type="SAM" id="MobiDB-lite"/>
    </source>
</evidence>
<proteinExistence type="predicted"/>
<feature type="transmembrane region" description="Helical" evidence="2">
    <location>
        <begin position="344"/>
        <end position="367"/>
    </location>
</feature>
<feature type="transmembrane region" description="Helical" evidence="2">
    <location>
        <begin position="259"/>
        <end position="276"/>
    </location>
</feature>
<dbReference type="GO" id="GO:0008028">
    <property type="term" value="F:monocarboxylic acid transmembrane transporter activity"/>
    <property type="evidence" value="ECO:0007669"/>
    <property type="project" value="TreeGrafter"/>
</dbReference>
<feature type="transmembrane region" description="Helical" evidence="2">
    <location>
        <begin position="318"/>
        <end position="338"/>
    </location>
</feature>
<keyword evidence="4" id="KW-1185">Reference proteome</keyword>
<dbReference type="Gene3D" id="1.20.1250.20">
    <property type="entry name" value="MFS general substrate transporter like domains"/>
    <property type="match status" value="2"/>
</dbReference>
<feature type="transmembrane region" description="Helical" evidence="2">
    <location>
        <begin position="282"/>
        <end position="306"/>
    </location>
</feature>
<feature type="transmembrane region" description="Helical" evidence="2">
    <location>
        <begin position="520"/>
        <end position="545"/>
    </location>
</feature>
<feature type="compositionally biased region" description="Basic and acidic residues" evidence="1">
    <location>
        <begin position="1"/>
        <end position="157"/>
    </location>
</feature>
<comment type="caution">
    <text evidence="3">The sequence shown here is derived from an EMBL/GenBank/DDBJ whole genome shotgun (WGS) entry which is preliminary data.</text>
</comment>
<dbReference type="InterPro" id="IPR011701">
    <property type="entry name" value="MFS"/>
</dbReference>